<dbReference type="Proteomes" id="UP000786811">
    <property type="component" value="Unassembled WGS sequence"/>
</dbReference>
<comment type="caution">
    <text evidence="1">The sequence shown here is derived from an EMBL/GenBank/DDBJ whole genome shotgun (WGS) entry which is preliminary data.</text>
</comment>
<dbReference type="EMBL" id="CAJNRD030001124">
    <property type="protein sequence ID" value="CAG5109318.1"/>
    <property type="molecule type" value="Genomic_DNA"/>
</dbReference>
<name>A0A8J2HUH4_COTCN</name>
<sequence length="10" mass="1181">MPTMNYIQAI</sequence>
<proteinExistence type="predicted"/>
<gene>
    <name evidence="1" type="ORF">HICCMSTLAB_LOCUS13954</name>
</gene>
<evidence type="ECO:0000313" key="2">
    <source>
        <dbReference type="Proteomes" id="UP000786811"/>
    </source>
</evidence>
<evidence type="ECO:0000313" key="1">
    <source>
        <dbReference type="EMBL" id="CAG5109318.1"/>
    </source>
</evidence>
<keyword evidence="2" id="KW-1185">Reference proteome</keyword>
<reference evidence="1" key="1">
    <citation type="submission" date="2021-04" db="EMBL/GenBank/DDBJ databases">
        <authorList>
            <person name="Chebbi M.A.C M."/>
        </authorList>
    </citation>
    <scope>NUCLEOTIDE SEQUENCE</scope>
</reference>
<accession>A0A8J2HUH4</accession>
<organism evidence="1 2">
    <name type="scientific">Cotesia congregata</name>
    <name type="common">Parasitoid wasp</name>
    <name type="synonym">Apanteles congregatus</name>
    <dbReference type="NCBI Taxonomy" id="51543"/>
    <lineage>
        <taxon>Eukaryota</taxon>
        <taxon>Metazoa</taxon>
        <taxon>Ecdysozoa</taxon>
        <taxon>Arthropoda</taxon>
        <taxon>Hexapoda</taxon>
        <taxon>Insecta</taxon>
        <taxon>Pterygota</taxon>
        <taxon>Neoptera</taxon>
        <taxon>Endopterygota</taxon>
        <taxon>Hymenoptera</taxon>
        <taxon>Apocrita</taxon>
        <taxon>Ichneumonoidea</taxon>
        <taxon>Braconidae</taxon>
        <taxon>Microgastrinae</taxon>
        <taxon>Cotesia</taxon>
    </lineage>
</organism>
<protein>
    <submittedName>
        <fullName evidence="1">Uncharacterized protein</fullName>
    </submittedName>
</protein>